<accession>A0A7Z7HNS1</accession>
<dbReference type="AlphaFoldDB" id="A0A7Z7HNS1"/>
<organism evidence="1 2">
    <name type="scientific">Sterolibacterium denitrificans</name>
    <dbReference type="NCBI Taxonomy" id="157592"/>
    <lineage>
        <taxon>Bacteria</taxon>
        <taxon>Pseudomonadati</taxon>
        <taxon>Pseudomonadota</taxon>
        <taxon>Betaproteobacteria</taxon>
        <taxon>Nitrosomonadales</taxon>
        <taxon>Sterolibacteriaceae</taxon>
        <taxon>Sterolibacterium</taxon>
    </lineage>
</organism>
<protein>
    <submittedName>
        <fullName evidence="1">Uncharacterized protein</fullName>
    </submittedName>
</protein>
<dbReference type="Proteomes" id="UP000242886">
    <property type="component" value="Chromosome SDENCHOL"/>
</dbReference>
<proteinExistence type="predicted"/>
<dbReference type="EMBL" id="LT837803">
    <property type="protein sequence ID" value="SMB21404.1"/>
    <property type="molecule type" value="Genomic_DNA"/>
</dbReference>
<evidence type="ECO:0000313" key="2">
    <source>
        <dbReference type="Proteomes" id="UP000242886"/>
    </source>
</evidence>
<sequence length="30" mass="3424">MTAPTTMLRLKYLVSRVDSMLFLGWFDSSG</sequence>
<gene>
    <name evidence="1" type="ORF">SDENCHOL_10313</name>
</gene>
<name>A0A7Z7HNS1_9PROT</name>
<evidence type="ECO:0000313" key="1">
    <source>
        <dbReference type="EMBL" id="SMB21404.1"/>
    </source>
</evidence>
<reference evidence="1" key="1">
    <citation type="submission" date="2017-03" db="EMBL/GenBank/DDBJ databases">
        <authorList>
            <consortium name="AG Boll"/>
        </authorList>
    </citation>
    <scope>NUCLEOTIDE SEQUENCE [LARGE SCALE GENOMIC DNA]</scope>
    <source>
        <strain evidence="1">Chol</strain>
    </source>
</reference>
<keyword evidence="2" id="KW-1185">Reference proteome</keyword>